<dbReference type="PANTHER" id="PTHR31912">
    <property type="entry name" value="IP13529P"/>
    <property type="match status" value="1"/>
</dbReference>
<keyword evidence="2" id="KW-1185">Reference proteome</keyword>
<sequence>FLLDTLDNLPRLRVSNSLMRVFLWILQEAGCKNVPSFDYLRRIQKQIRSESGVPSIPCKSPLGNVFFMNDPRTVIAQDWTNPTTRKLIHVYPEIPEDGIVREIWHAKKWRQNMDLNDLSPMYDAGSSHYYVNEVARLKSGKFVIPIRWVLFRGKVYADAYAIEFDDETRSAGYRYTKQPRDLTDNYLDIEDQHIIFNWSVSTIKAAWPDLMPNPKRALAGGLPLYHSFVDYFGDDVSGNRSKSWNKHWNAYLTHRNLPRKLLQQEFHVHFVSTSPNASISEQYREFKGAIEATHTEPMRVQDESGDTTCVCLYLNGGPSDNPMQSEVAGHIGGKGNRFCRKCEVGGTQKEKATDEGYHALFEAGILRTKEKVVAELEKQVKLACSGVLKPVKDRQTETGVKDIYTQHWINDLVSRFKVMKSEEPLRSNQDLRDELIQWTVDNRDQIYSAFLTTEGFDPTKDTPVEILHTILLGVVKYIWHVSHTPWTAEQKKLYAVRLQSTTTDGLSIHAIRANYIMQYAGSLIGRQFKTIAQTNIFHVRGLVTEHQFMAWKAVGELSALLWVPEIRNINEYRFDLKIAVAYVLDVFAMIDPSKMITKIKLHLLAHIDEDAVDCGPLVGVATEIFECFNAVFRFCSILSNHLAPSRDIALQLGDQEGLKHRLTDGWWFSQADDAWRRAGPGVRHFMEAHAVLQRLLGWSEEKILKPCEVKLQPLPRGVKKRSFRSLKSTTAAKAVNYGMYIPESTWIGCSSVVGESLDECFIRSWIFAQSPIATNSTISGRISDILTNDGGATIVVVETFQVLNTRDSVFGMPVLVRRDGETAFVILPAKNVKFKVNVQHDCCTAKCEATGERLRMQERVESDQVENFIVHEPLDRFIINSHAFHNAHLLRATLPRSLLAPIPLYAGEERRQRHTEFAATLR</sequence>
<evidence type="ECO:0000313" key="2">
    <source>
        <dbReference type="Proteomes" id="UP001215598"/>
    </source>
</evidence>
<name>A0AAD7HXI3_9AGAR</name>
<feature type="non-terminal residue" evidence="1">
    <location>
        <position position="922"/>
    </location>
</feature>
<accession>A0AAD7HXI3</accession>
<dbReference type="Proteomes" id="UP001215598">
    <property type="component" value="Unassembled WGS sequence"/>
</dbReference>
<dbReference type="AlphaFoldDB" id="A0AAD7HXI3"/>
<organism evidence="1 2">
    <name type="scientific">Mycena metata</name>
    <dbReference type="NCBI Taxonomy" id="1033252"/>
    <lineage>
        <taxon>Eukaryota</taxon>
        <taxon>Fungi</taxon>
        <taxon>Dikarya</taxon>
        <taxon>Basidiomycota</taxon>
        <taxon>Agaricomycotina</taxon>
        <taxon>Agaricomycetes</taxon>
        <taxon>Agaricomycetidae</taxon>
        <taxon>Agaricales</taxon>
        <taxon>Marasmiineae</taxon>
        <taxon>Mycenaceae</taxon>
        <taxon>Mycena</taxon>
    </lineage>
</organism>
<reference evidence="1" key="1">
    <citation type="submission" date="2023-03" db="EMBL/GenBank/DDBJ databases">
        <title>Massive genome expansion in bonnet fungi (Mycena s.s.) driven by repeated elements and novel gene families across ecological guilds.</title>
        <authorList>
            <consortium name="Lawrence Berkeley National Laboratory"/>
            <person name="Harder C.B."/>
            <person name="Miyauchi S."/>
            <person name="Viragh M."/>
            <person name="Kuo A."/>
            <person name="Thoen E."/>
            <person name="Andreopoulos B."/>
            <person name="Lu D."/>
            <person name="Skrede I."/>
            <person name="Drula E."/>
            <person name="Henrissat B."/>
            <person name="Morin E."/>
            <person name="Kohler A."/>
            <person name="Barry K."/>
            <person name="LaButti K."/>
            <person name="Morin E."/>
            <person name="Salamov A."/>
            <person name="Lipzen A."/>
            <person name="Mereny Z."/>
            <person name="Hegedus B."/>
            <person name="Baldrian P."/>
            <person name="Stursova M."/>
            <person name="Weitz H."/>
            <person name="Taylor A."/>
            <person name="Grigoriev I.V."/>
            <person name="Nagy L.G."/>
            <person name="Martin F."/>
            <person name="Kauserud H."/>
        </authorList>
    </citation>
    <scope>NUCLEOTIDE SEQUENCE</scope>
    <source>
        <strain evidence="1">CBHHK182m</strain>
    </source>
</reference>
<proteinExistence type="predicted"/>
<comment type="caution">
    <text evidence="1">The sequence shown here is derived from an EMBL/GenBank/DDBJ whole genome shotgun (WGS) entry which is preliminary data.</text>
</comment>
<dbReference type="EMBL" id="JARKIB010000158">
    <property type="protein sequence ID" value="KAJ7730520.1"/>
    <property type="molecule type" value="Genomic_DNA"/>
</dbReference>
<protein>
    <submittedName>
        <fullName evidence="1">Uncharacterized protein</fullName>
    </submittedName>
</protein>
<gene>
    <name evidence="1" type="ORF">B0H16DRAFT_1266911</name>
</gene>
<dbReference type="PANTHER" id="PTHR31912:SF34">
    <property type="entry name" value="NOTOCHORD-RELATED PROTEIN"/>
    <property type="match status" value="1"/>
</dbReference>
<feature type="non-terminal residue" evidence="1">
    <location>
        <position position="1"/>
    </location>
</feature>
<evidence type="ECO:0000313" key="1">
    <source>
        <dbReference type="EMBL" id="KAJ7730520.1"/>
    </source>
</evidence>